<accession>A0A0A9CFJ9</accession>
<sequence>MSYSSWTLKRPLIRLSIMLFWKSSGLKDSGTDGYNGLKEFLNLVPLQFCFFIVKEE</sequence>
<name>A0A0A9CFJ9_ARUDO</name>
<reference evidence="1" key="1">
    <citation type="submission" date="2014-09" db="EMBL/GenBank/DDBJ databases">
        <authorList>
            <person name="Magalhaes I.L.F."/>
            <person name="Oliveira U."/>
            <person name="Santos F.R."/>
            <person name="Vidigal T.H.D.A."/>
            <person name="Brescovit A.D."/>
            <person name="Santos A.J."/>
        </authorList>
    </citation>
    <scope>NUCLEOTIDE SEQUENCE</scope>
    <source>
        <tissue evidence="1">Shoot tissue taken approximately 20 cm above the soil surface</tissue>
    </source>
</reference>
<reference evidence="1" key="2">
    <citation type="journal article" date="2015" name="Data Brief">
        <title>Shoot transcriptome of the giant reed, Arundo donax.</title>
        <authorList>
            <person name="Barrero R.A."/>
            <person name="Guerrero F.D."/>
            <person name="Moolhuijzen P."/>
            <person name="Goolsby J.A."/>
            <person name="Tidwell J."/>
            <person name="Bellgard S.E."/>
            <person name="Bellgard M.I."/>
        </authorList>
    </citation>
    <scope>NUCLEOTIDE SEQUENCE</scope>
    <source>
        <tissue evidence="1">Shoot tissue taken approximately 20 cm above the soil surface</tissue>
    </source>
</reference>
<organism evidence="1">
    <name type="scientific">Arundo donax</name>
    <name type="common">Giant reed</name>
    <name type="synonym">Donax arundinaceus</name>
    <dbReference type="NCBI Taxonomy" id="35708"/>
    <lineage>
        <taxon>Eukaryota</taxon>
        <taxon>Viridiplantae</taxon>
        <taxon>Streptophyta</taxon>
        <taxon>Embryophyta</taxon>
        <taxon>Tracheophyta</taxon>
        <taxon>Spermatophyta</taxon>
        <taxon>Magnoliopsida</taxon>
        <taxon>Liliopsida</taxon>
        <taxon>Poales</taxon>
        <taxon>Poaceae</taxon>
        <taxon>PACMAD clade</taxon>
        <taxon>Arundinoideae</taxon>
        <taxon>Arundineae</taxon>
        <taxon>Arundo</taxon>
    </lineage>
</organism>
<proteinExistence type="predicted"/>
<protein>
    <submittedName>
        <fullName evidence="1">Uncharacterized protein</fullName>
    </submittedName>
</protein>
<dbReference type="EMBL" id="GBRH01227603">
    <property type="protein sequence ID" value="JAD70292.1"/>
    <property type="molecule type" value="Transcribed_RNA"/>
</dbReference>
<evidence type="ECO:0000313" key="1">
    <source>
        <dbReference type="EMBL" id="JAD70292.1"/>
    </source>
</evidence>
<dbReference type="AlphaFoldDB" id="A0A0A9CFJ9"/>